<dbReference type="Pfam" id="PF02302">
    <property type="entry name" value="PTS_IIB"/>
    <property type="match status" value="1"/>
</dbReference>
<feature type="transmembrane region" description="Helical" evidence="13">
    <location>
        <begin position="306"/>
        <end position="326"/>
    </location>
</feature>
<dbReference type="FunFam" id="3.40.50.2300:FF:000014">
    <property type="entry name" value="PTS system fructose-like transporter subunit IIB"/>
    <property type="match status" value="1"/>
</dbReference>
<evidence type="ECO:0000259" key="15">
    <source>
        <dbReference type="PROSITE" id="PS51099"/>
    </source>
</evidence>
<reference evidence="17 18" key="1">
    <citation type="journal article" date="2015" name="Int. J. Syst. Evol. Microbiol.">
        <title>Sporolactobacillus shoreae sp. nov. and Sporolactobacillus spathodeae sp. nov., two spore-forming lactic acid bacteria isolated from tree barks in Thailand.</title>
        <authorList>
            <person name="Thamacharoensuk T."/>
            <person name="Kitahara M."/>
            <person name="Ohkuma M."/>
            <person name="Thongchul N."/>
            <person name="Tanasupawat S."/>
        </authorList>
    </citation>
    <scope>NUCLEOTIDE SEQUENCE [LARGE SCALE GENOMIC DNA]</scope>
    <source>
        <strain evidence="17 18">BK92</strain>
    </source>
</reference>
<keyword evidence="8" id="KW-0598">Phosphotransferase system</keyword>
<dbReference type="InterPro" id="IPR036095">
    <property type="entry name" value="PTS_EIIB-like_sf"/>
</dbReference>
<organism evidence="17 18">
    <name type="scientific">Sporolactobacillus shoreae</name>
    <dbReference type="NCBI Taxonomy" id="1465501"/>
    <lineage>
        <taxon>Bacteria</taxon>
        <taxon>Bacillati</taxon>
        <taxon>Bacillota</taxon>
        <taxon>Bacilli</taxon>
        <taxon>Bacillales</taxon>
        <taxon>Sporolactobacillaceae</taxon>
        <taxon>Sporolactobacillus</taxon>
    </lineage>
</organism>
<gene>
    <name evidence="17" type="ORF">E4665_01570</name>
</gene>
<evidence type="ECO:0000256" key="13">
    <source>
        <dbReference type="SAM" id="Phobius"/>
    </source>
</evidence>
<dbReference type="GO" id="GO:0005886">
    <property type="term" value="C:plasma membrane"/>
    <property type="evidence" value="ECO:0007669"/>
    <property type="project" value="UniProtKB-SubCell"/>
</dbReference>
<feature type="domain" description="PTS EIIB type-2" evidence="15">
    <location>
        <begin position="175"/>
        <end position="270"/>
    </location>
</feature>
<keyword evidence="18" id="KW-1185">Reference proteome</keyword>
<keyword evidence="5" id="KW-0597">Phosphoprotein</keyword>
<dbReference type="PROSITE" id="PS51104">
    <property type="entry name" value="PTS_EIIC_TYPE_2"/>
    <property type="match status" value="1"/>
</dbReference>
<feature type="compositionally biased region" description="Basic and acidic residues" evidence="12">
    <location>
        <begin position="151"/>
        <end position="170"/>
    </location>
</feature>
<dbReference type="InterPro" id="IPR050864">
    <property type="entry name" value="Bacterial_PTS_Sugar_Transport"/>
</dbReference>
<dbReference type="GO" id="GO:0005737">
    <property type="term" value="C:cytoplasm"/>
    <property type="evidence" value="ECO:0007669"/>
    <property type="project" value="UniProtKB-SubCell"/>
</dbReference>
<dbReference type="Pfam" id="PF00359">
    <property type="entry name" value="PTS_EIIA_2"/>
    <property type="match status" value="1"/>
</dbReference>
<protein>
    <submittedName>
        <fullName evidence="17">PTS fructose transporter subunit IIC</fullName>
    </submittedName>
</protein>
<feature type="transmembrane region" description="Helical" evidence="13">
    <location>
        <begin position="453"/>
        <end position="477"/>
    </location>
</feature>
<dbReference type="PROSITE" id="PS00372">
    <property type="entry name" value="PTS_EIIA_TYPE_2_HIS"/>
    <property type="match status" value="1"/>
</dbReference>
<evidence type="ECO:0000259" key="16">
    <source>
        <dbReference type="PROSITE" id="PS51104"/>
    </source>
</evidence>
<proteinExistence type="predicted"/>
<comment type="caution">
    <text evidence="17">The sequence shown here is derived from an EMBL/GenBank/DDBJ whole genome shotgun (WGS) entry which is preliminary data.</text>
</comment>
<dbReference type="InterPro" id="IPR006327">
    <property type="entry name" value="PTS_IIC_fruc"/>
</dbReference>
<evidence type="ECO:0000256" key="1">
    <source>
        <dbReference type="ARBA" id="ARBA00004429"/>
    </source>
</evidence>
<dbReference type="NCBIfam" id="TIGR00829">
    <property type="entry name" value="FRU"/>
    <property type="match status" value="1"/>
</dbReference>
<dbReference type="InterPro" id="IPR002178">
    <property type="entry name" value="PTS_EIIA_type-2_dom"/>
</dbReference>
<evidence type="ECO:0000259" key="14">
    <source>
        <dbReference type="PROSITE" id="PS51094"/>
    </source>
</evidence>
<evidence type="ECO:0000313" key="18">
    <source>
        <dbReference type="Proteomes" id="UP000298347"/>
    </source>
</evidence>
<dbReference type="GO" id="GO:0009401">
    <property type="term" value="P:phosphoenolpyruvate-dependent sugar phosphotransferase system"/>
    <property type="evidence" value="ECO:0007669"/>
    <property type="project" value="UniProtKB-KW"/>
</dbReference>
<dbReference type="NCBIfam" id="TIGR01427">
    <property type="entry name" value="PTS_IIC_fructo"/>
    <property type="match status" value="1"/>
</dbReference>
<feature type="transmembrane region" description="Helical" evidence="13">
    <location>
        <begin position="422"/>
        <end position="441"/>
    </location>
</feature>
<keyword evidence="4" id="KW-1003">Cell membrane</keyword>
<dbReference type="InterPro" id="IPR003353">
    <property type="entry name" value="PTS_IIB_fruc"/>
</dbReference>
<evidence type="ECO:0000256" key="8">
    <source>
        <dbReference type="ARBA" id="ARBA00022683"/>
    </source>
</evidence>
<feature type="transmembrane region" description="Helical" evidence="13">
    <location>
        <begin position="338"/>
        <end position="363"/>
    </location>
</feature>
<evidence type="ECO:0000256" key="3">
    <source>
        <dbReference type="ARBA" id="ARBA00022448"/>
    </source>
</evidence>
<evidence type="ECO:0000256" key="5">
    <source>
        <dbReference type="ARBA" id="ARBA00022553"/>
    </source>
</evidence>
<dbReference type="PANTHER" id="PTHR30505">
    <property type="entry name" value="FRUCTOSE-LIKE PERMEASE"/>
    <property type="match status" value="1"/>
</dbReference>
<dbReference type="Proteomes" id="UP000298347">
    <property type="component" value="Unassembled WGS sequence"/>
</dbReference>
<evidence type="ECO:0000256" key="10">
    <source>
        <dbReference type="ARBA" id="ARBA00022989"/>
    </source>
</evidence>
<dbReference type="OrthoDB" id="9782569at2"/>
<dbReference type="CDD" id="cd05569">
    <property type="entry name" value="PTS_IIB_fructose"/>
    <property type="match status" value="1"/>
</dbReference>
<dbReference type="PANTHER" id="PTHR30505:SF28">
    <property type="entry name" value="PTS SYSTEM 2-O-ALPHA-MANNOSYL-D-GLYCERATE-SPECIFIC EIIABC COMPONENT"/>
    <property type="match status" value="1"/>
</dbReference>
<accession>A0A4Z0GSQ7</accession>
<evidence type="ECO:0000256" key="12">
    <source>
        <dbReference type="SAM" id="MobiDB-lite"/>
    </source>
</evidence>
<dbReference type="GO" id="GO:0005351">
    <property type="term" value="F:carbohydrate:proton symporter activity"/>
    <property type="evidence" value="ECO:0007669"/>
    <property type="project" value="InterPro"/>
</dbReference>
<dbReference type="InterPro" id="IPR013014">
    <property type="entry name" value="PTS_EIIC_2"/>
</dbReference>
<evidence type="ECO:0000256" key="11">
    <source>
        <dbReference type="ARBA" id="ARBA00023136"/>
    </source>
</evidence>
<dbReference type="InterPro" id="IPR004715">
    <property type="entry name" value="PTS_IIA_fruc"/>
</dbReference>
<dbReference type="CDD" id="cd00211">
    <property type="entry name" value="PTS_IIA_fru"/>
    <property type="match status" value="1"/>
</dbReference>
<evidence type="ECO:0000256" key="6">
    <source>
        <dbReference type="ARBA" id="ARBA00022597"/>
    </source>
</evidence>
<dbReference type="PROSITE" id="PS51094">
    <property type="entry name" value="PTS_EIIA_TYPE_2"/>
    <property type="match status" value="1"/>
</dbReference>
<sequence>MKITDLMIERAMVIDMQATTKEEAIDELISSLDKNGRINDPKLFKEMILKREAESSTGIGDGIAMPHAKTKAVNEATVVFGRSKNGVDYKALDGQPSYLFFMIAAPEGAANVHLQTLAALSRLLIDQDFVAQVKKADTPAEVAKLFDEKQAEKEAKEKADESQHEQKASDDGSFVVAVTACPTGIAHTYMAEDALKKKAEELGVPIRVETNGSEGAKHVLTRDEIARAAGVIVAADKKVEMARFDGKKVLQTPVSDGIRKPEELINKILNGQAPVYHAEGGAEAASAPGEGGSVWSKIYKDLMNGISHMLPFVVGGGILLAISFIFERLGKDNTIYQMLSAVAGGDTGAFHFLIAILAGYIAVSIGDRPALMPGVVGGFMAYSSNAGFLGGLAAGFLAGWLVVLLKKVFSGLPKTLDGLKPILLYPVFGLLLTGGLMYYIFDPIFKWINSGLVGGLGHLGTGNAILLGIVLGGMMAVDMGGPVNKAAYTFAIGVFTSGAANGGLMMAAVMAGGMVPPLAIALASTFFKDKFTEDERKAGITNYVLGLSFITEGAIPFAASDPLRVIGSSVVGAAIAGGLTQLWSANIPAPHGGIFVVLLSSHPFLFILSILIGAVISGLILGLWKKTIVQKKS</sequence>
<feature type="transmembrane region" description="Helical" evidence="13">
    <location>
        <begin position="604"/>
        <end position="624"/>
    </location>
</feature>
<dbReference type="InterPro" id="IPR013011">
    <property type="entry name" value="PTS_EIIB_2"/>
</dbReference>
<comment type="subcellular location">
    <subcellularLocation>
        <location evidence="1">Cell inner membrane</location>
        <topology evidence="1">Multi-pass membrane protein</topology>
    </subcellularLocation>
    <subcellularLocation>
        <location evidence="2">Cytoplasm</location>
    </subcellularLocation>
</comment>
<keyword evidence="9 13" id="KW-0812">Transmembrane</keyword>
<keyword evidence="3" id="KW-0813">Transport</keyword>
<dbReference type="PROSITE" id="PS51099">
    <property type="entry name" value="PTS_EIIB_TYPE_2"/>
    <property type="match status" value="1"/>
</dbReference>
<keyword evidence="7" id="KW-0808">Transferase</keyword>
<dbReference type="AlphaFoldDB" id="A0A4Z0GSQ7"/>
<dbReference type="GO" id="GO:0022877">
    <property type="term" value="F:protein-N(PI)-phosphohistidine-fructose phosphotransferase system transporter activity"/>
    <property type="evidence" value="ECO:0007669"/>
    <property type="project" value="InterPro"/>
</dbReference>
<dbReference type="Pfam" id="PF02378">
    <property type="entry name" value="PTS_EIIC"/>
    <property type="match status" value="1"/>
</dbReference>
<feature type="region of interest" description="Disordered" evidence="12">
    <location>
        <begin position="151"/>
        <end position="171"/>
    </location>
</feature>
<feature type="transmembrane region" description="Helical" evidence="13">
    <location>
        <begin position="565"/>
        <end position="584"/>
    </location>
</feature>
<evidence type="ECO:0000256" key="2">
    <source>
        <dbReference type="ARBA" id="ARBA00004496"/>
    </source>
</evidence>
<dbReference type="SUPFAM" id="SSF52794">
    <property type="entry name" value="PTS system IIB component-like"/>
    <property type="match status" value="1"/>
</dbReference>
<dbReference type="SUPFAM" id="SSF55804">
    <property type="entry name" value="Phoshotransferase/anion transport protein"/>
    <property type="match status" value="1"/>
</dbReference>
<dbReference type="Gene3D" id="3.40.930.10">
    <property type="entry name" value="Mannitol-specific EII, Chain A"/>
    <property type="match status" value="1"/>
</dbReference>
<feature type="transmembrane region" description="Helical" evidence="13">
    <location>
        <begin position="375"/>
        <end position="402"/>
    </location>
</feature>
<dbReference type="RefSeq" id="WP_135347038.1">
    <property type="nucleotide sequence ID" value="NZ_SRJD01000001.1"/>
</dbReference>
<evidence type="ECO:0000256" key="7">
    <source>
        <dbReference type="ARBA" id="ARBA00022679"/>
    </source>
</evidence>
<keyword evidence="6" id="KW-0762">Sugar transport</keyword>
<dbReference type="FunFam" id="3.40.930.10:FF:000009">
    <property type="entry name" value="PTS system, fructose specific IIABC component"/>
    <property type="match status" value="1"/>
</dbReference>
<feature type="domain" description="PTS EIIC type-2" evidence="16">
    <location>
        <begin position="298"/>
        <end position="633"/>
    </location>
</feature>
<dbReference type="InterPro" id="IPR003352">
    <property type="entry name" value="PTS_EIIC"/>
</dbReference>
<feature type="domain" description="PTS EIIA type-2" evidence="14">
    <location>
        <begin position="5"/>
        <end position="149"/>
    </location>
</feature>
<evidence type="ECO:0000256" key="9">
    <source>
        <dbReference type="ARBA" id="ARBA00022692"/>
    </source>
</evidence>
<dbReference type="Gene3D" id="3.40.50.2300">
    <property type="match status" value="1"/>
</dbReference>
<dbReference type="NCBIfam" id="TIGR00848">
    <property type="entry name" value="fruA"/>
    <property type="match status" value="1"/>
</dbReference>
<dbReference type="InterPro" id="IPR003501">
    <property type="entry name" value="PTS_EIIB_2/3"/>
</dbReference>
<name>A0A4Z0GSQ7_9BACL</name>
<dbReference type="InterPro" id="IPR016152">
    <property type="entry name" value="PTrfase/Anion_transptr"/>
</dbReference>
<dbReference type="GO" id="GO:0090563">
    <property type="term" value="F:protein-phosphocysteine-sugar phosphotransferase activity"/>
    <property type="evidence" value="ECO:0007669"/>
    <property type="project" value="TreeGrafter"/>
</dbReference>
<dbReference type="EMBL" id="SRJD01000001">
    <property type="protein sequence ID" value="TGB00393.1"/>
    <property type="molecule type" value="Genomic_DNA"/>
</dbReference>
<evidence type="ECO:0000256" key="4">
    <source>
        <dbReference type="ARBA" id="ARBA00022475"/>
    </source>
</evidence>
<keyword evidence="11 13" id="KW-0472">Membrane</keyword>
<keyword evidence="10 13" id="KW-1133">Transmembrane helix</keyword>
<evidence type="ECO:0000313" key="17">
    <source>
        <dbReference type="EMBL" id="TGB00393.1"/>
    </source>
</evidence>